<accession>A0ABD5MDI4</accession>
<comment type="pathway">
    <text evidence="1 12">Cofactor biosynthesis; coenzyme A biosynthesis.</text>
</comment>
<keyword evidence="6 12" id="KW-0173">Coenzyme A biosynthesis</keyword>
<dbReference type="EMBL" id="JBGNYA010000001">
    <property type="protein sequence ID" value="MFA1611938.1"/>
    <property type="molecule type" value="Genomic_DNA"/>
</dbReference>
<proteinExistence type="inferred from homology"/>
<dbReference type="InterPro" id="IPR013752">
    <property type="entry name" value="KPA_reductase"/>
</dbReference>
<feature type="domain" description="Ketopantoate reductase N-terminal" evidence="13">
    <location>
        <begin position="3"/>
        <end position="151"/>
    </location>
</feature>
<dbReference type="Pfam" id="PF02558">
    <property type="entry name" value="ApbA"/>
    <property type="match status" value="1"/>
</dbReference>
<dbReference type="SUPFAM" id="SSF48179">
    <property type="entry name" value="6-phosphogluconate dehydrogenase C-terminal domain-like"/>
    <property type="match status" value="1"/>
</dbReference>
<dbReference type="EC" id="1.1.1.169" evidence="3 12"/>
<evidence type="ECO:0000256" key="6">
    <source>
        <dbReference type="ARBA" id="ARBA00022993"/>
    </source>
</evidence>
<evidence type="ECO:0000256" key="9">
    <source>
        <dbReference type="ARBA" id="ARBA00047506"/>
    </source>
</evidence>
<dbReference type="NCBIfam" id="NF005091">
    <property type="entry name" value="PRK06522.2-2"/>
    <property type="match status" value="1"/>
</dbReference>
<dbReference type="InterPro" id="IPR036291">
    <property type="entry name" value="NAD(P)-bd_dom_sf"/>
</dbReference>
<dbReference type="PANTHER" id="PTHR21708:SF26">
    <property type="entry name" value="2-DEHYDROPANTOATE 2-REDUCTASE"/>
    <property type="match status" value="1"/>
</dbReference>
<keyword evidence="5 12" id="KW-0521">NADP</keyword>
<dbReference type="Pfam" id="PF08546">
    <property type="entry name" value="ApbA_C"/>
    <property type="match status" value="1"/>
</dbReference>
<dbReference type="AlphaFoldDB" id="A0ABD5MDI4"/>
<dbReference type="GO" id="GO:0008677">
    <property type="term" value="F:2-dehydropantoate 2-reductase activity"/>
    <property type="evidence" value="ECO:0007669"/>
    <property type="project" value="UniProtKB-EC"/>
</dbReference>
<keyword evidence="7 12" id="KW-0560">Oxidoreductase</keyword>
<evidence type="ECO:0000313" key="15">
    <source>
        <dbReference type="EMBL" id="MFA1611938.1"/>
    </source>
</evidence>
<comment type="function">
    <text evidence="11">Catalyzes the NAD(P)H-dependent reduction of ketopantoate into pantoic acid.</text>
</comment>
<evidence type="ECO:0000256" key="4">
    <source>
        <dbReference type="ARBA" id="ARBA00019465"/>
    </source>
</evidence>
<comment type="caution">
    <text evidence="15">The sequence shown here is derived from an EMBL/GenBank/DDBJ whole genome shotgun (WGS) entry which is preliminary data.</text>
</comment>
<dbReference type="NCBIfam" id="TIGR00745">
    <property type="entry name" value="apbA_panE"/>
    <property type="match status" value="1"/>
</dbReference>
<keyword evidence="16" id="KW-1185">Reference proteome</keyword>
<evidence type="ECO:0000256" key="10">
    <source>
        <dbReference type="ARBA" id="ARBA00048196"/>
    </source>
</evidence>
<evidence type="ECO:0000256" key="7">
    <source>
        <dbReference type="ARBA" id="ARBA00023002"/>
    </source>
</evidence>
<dbReference type="SUPFAM" id="SSF51735">
    <property type="entry name" value="NAD(P)-binding Rossmann-fold domains"/>
    <property type="match status" value="1"/>
</dbReference>
<dbReference type="Gene3D" id="1.10.1040.10">
    <property type="entry name" value="N-(1-d-carboxylethyl)-l-norvaline Dehydrogenase, domain 2"/>
    <property type="match status" value="1"/>
</dbReference>
<dbReference type="FunFam" id="1.10.1040.10:FF:000017">
    <property type="entry name" value="2-dehydropantoate 2-reductase"/>
    <property type="match status" value="1"/>
</dbReference>
<evidence type="ECO:0000259" key="13">
    <source>
        <dbReference type="Pfam" id="PF02558"/>
    </source>
</evidence>
<dbReference type="FunFam" id="3.40.50.720:FF:000307">
    <property type="entry name" value="2-dehydropantoate 2-reductase"/>
    <property type="match status" value="1"/>
</dbReference>
<dbReference type="InterPro" id="IPR051402">
    <property type="entry name" value="KPR-Related"/>
</dbReference>
<evidence type="ECO:0000259" key="14">
    <source>
        <dbReference type="Pfam" id="PF08546"/>
    </source>
</evidence>
<sequence>MKVAVYGAGGVGGYVGGRLAQAGAEVHLIARGTHLDALREAGLRVESVEGDFAVDLPATDDPAEIGPCDYVLFTVKSFDTEAAARNLAPLVGEDTAVVSLQNGVDNESVLADEVGAEHVMGGVAYVFSTIGEPGVIEHTGGPTSFTIGELDGSRSERAERLAKWFERADGMDVELSESVRTEIWEKAAFICAQAGMTAAVRLPLGEIRRHEESWSMYRRLFEEVCEVGRAAGTDLTEETVEEWMAFAEGLEGDAYSSLHYDLTHGKRMELEGLHGAIIRRAREHDIAVPMNEAVYAILTPWAARNAQSDED</sequence>
<dbReference type="GO" id="GO:0015937">
    <property type="term" value="P:coenzyme A biosynthetic process"/>
    <property type="evidence" value="ECO:0007669"/>
    <property type="project" value="UniProtKB-KW"/>
</dbReference>
<comment type="catalytic activity">
    <reaction evidence="10">
        <text>(R)-pantoate + NAD(+) = 2-dehydropantoate + NADH + H(+)</text>
        <dbReference type="Rhea" id="RHEA:61292"/>
        <dbReference type="ChEBI" id="CHEBI:11561"/>
        <dbReference type="ChEBI" id="CHEBI:15378"/>
        <dbReference type="ChEBI" id="CHEBI:15980"/>
        <dbReference type="ChEBI" id="CHEBI:57540"/>
        <dbReference type="ChEBI" id="CHEBI:57945"/>
    </reaction>
    <physiologicalReaction direction="right-to-left" evidence="10">
        <dbReference type="Rhea" id="RHEA:61294"/>
    </physiologicalReaction>
</comment>
<comment type="similarity">
    <text evidence="2 12">Belongs to the ketopantoate reductase family.</text>
</comment>
<dbReference type="InterPro" id="IPR013328">
    <property type="entry name" value="6PGD_dom2"/>
</dbReference>
<evidence type="ECO:0000256" key="2">
    <source>
        <dbReference type="ARBA" id="ARBA00007870"/>
    </source>
</evidence>
<evidence type="ECO:0000256" key="12">
    <source>
        <dbReference type="RuleBase" id="RU362068"/>
    </source>
</evidence>
<evidence type="ECO:0000256" key="11">
    <source>
        <dbReference type="ARBA" id="ARBA00056765"/>
    </source>
</evidence>
<feature type="domain" description="Ketopantoate reductase C-terminal" evidence="14">
    <location>
        <begin position="179"/>
        <end position="298"/>
    </location>
</feature>
<dbReference type="Proteomes" id="UP001570511">
    <property type="component" value="Unassembled WGS sequence"/>
</dbReference>
<dbReference type="RefSeq" id="WP_372390400.1">
    <property type="nucleotide sequence ID" value="NZ_JBGNYA010000001.1"/>
</dbReference>
<name>A0ABD5MDI4_9EURY</name>
<evidence type="ECO:0000256" key="1">
    <source>
        <dbReference type="ARBA" id="ARBA00004724"/>
    </source>
</evidence>
<reference evidence="15 16" key="1">
    <citation type="submission" date="2024-08" db="EMBL/GenBank/DDBJ databases">
        <title>Halobellus sp. MBLA0158 whole genome sequence.</title>
        <authorList>
            <person name="Hwang C.Y."/>
            <person name="Cho E.-S."/>
            <person name="Seo M.-J."/>
        </authorList>
    </citation>
    <scope>NUCLEOTIDE SEQUENCE [LARGE SCALE GENOMIC DNA]</scope>
    <source>
        <strain evidence="15 16">MBLA0158</strain>
    </source>
</reference>
<dbReference type="InterPro" id="IPR003710">
    <property type="entry name" value="ApbA"/>
</dbReference>
<dbReference type="PANTHER" id="PTHR21708">
    <property type="entry name" value="PROBABLE 2-DEHYDROPANTOATE 2-REDUCTASE"/>
    <property type="match status" value="1"/>
</dbReference>
<comment type="catalytic activity">
    <reaction evidence="9">
        <text>(R)-pantoate + NADP(+) = 2-dehydropantoate + NADPH + H(+)</text>
        <dbReference type="Rhea" id="RHEA:16233"/>
        <dbReference type="ChEBI" id="CHEBI:11561"/>
        <dbReference type="ChEBI" id="CHEBI:15378"/>
        <dbReference type="ChEBI" id="CHEBI:15980"/>
        <dbReference type="ChEBI" id="CHEBI:57783"/>
        <dbReference type="ChEBI" id="CHEBI:58349"/>
        <dbReference type="EC" id="1.1.1.169"/>
    </reaction>
    <physiologicalReaction direction="right-to-left" evidence="9">
        <dbReference type="Rhea" id="RHEA:16235"/>
    </physiologicalReaction>
</comment>
<dbReference type="Gene3D" id="3.40.50.720">
    <property type="entry name" value="NAD(P)-binding Rossmann-like Domain"/>
    <property type="match status" value="1"/>
</dbReference>
<gene>
    <name evidence="15" type="ORF">OS889_13095</name>
</gene>
<evidence type="ECO:0000256" key="3">
    <source>
        <dbReference type="ARBA" id="ARBA00013014"/>
    </source>
</evidence>
<protein>
    <recommendedName>
        <fullName evidence="4 12">2-dehydropantoate 2-reductase</fullName>
        <ecNumber evidence="3 12">1.1.1.169</ecNumber>
    </recommendedName>
    <alternativeName>
        <fullName evidence="8 12">Ketopantoate reductase</fullName>
    </alternativeName>
</protein>
<evidence type="ECO:0000256" key="8">
    <source>
        <dbReference type="ARBA" id="ARBA00032024"/>
    </source>
</evidence>
<organism evidence="15 16">
    <name type="scientific">Halobellus rubicundus</name>
    <dbReference type="NCBI Taxonomy" id="2996466"/>
    <lineage>
        <taxon>Archaea</taxon>
        <taxon>Methanobacteriati</taxon>
        <taxon>Methanobacteriota</taxon>
        <taxon>Stenosarchaea group</taxon>
        <taxon>Halobacteria</taxon>
        <taxon>Halobacteriales</taxon>
        <taxon>Haloferacaceae</taxon>
        <taxon>Halobellus</taxon>
    </lineage>
</organism>
<dbReference type="InterPro" id="IPR008927">
    <property type="entry name" value="6-PGluconate_DH-like_C_sf"/>
</dbReference>
<evidence type="ECO:0000313" key="16">
    <source>
        <dbReference type="Proteomes" id="UP001570511"/>
    </source>
</evidence>
<comment type="function">
    <text evidence="12">Catalyzes the NADPH-dependent reduction of ketopantoate into pantoic acid.</text>
</comment>
<dbReference type="InterPro" id="IPR013332">
    <property type="entry name" value="KPR_N"/>
</dbReference>
<evidence type="ECO:0000256" key="5">
    <source>
        <dbReference type="ARBA" id="ARBA00022857"/>
    </source>
</evidence>